<evidence type="ECO:0000313" key="7">
    <source>
        <dbReference type="Proteomes" id="UP000192247"/>
    </source>
</evidence>
<keyword evidence="3 5" id="KW-1133">Transmembrane helix</keyword>
<keyword evidence="4 5" id="KW-0472">Membrane</keyword>
<keyword evidence="7" id="KW-1185">Reference proteome</keyword>
<dbReference type="Proteomes" id="UP000192247">
    <property type="component" value="Unassembled WGS sequence"/>
</dbReference>
<dbReference type="OrthoDB" id="7933078at2759"/>
<keyword evidence="2 5" id="KW-0812">Transmembrane</keyword>
<gene>
    <name evidence="6" type="ORF">BIW11_08038</name>
</gene>
<dbReference type="InterPro" id="IPR006214">
    <property type="entry name" value="Bax_inhibitor_1-related"/>
</dbReference>
<proteinExistence type="inferred from homology"/>
<feature type="transmembrane region" description="Helical" evidence="5">
    <location>
        <begin position="12"/>
        <end position="33"/>
    </location>
</feature>
<dbReference type="GO" id="GO:0005783">
    <property type="term" value="C:endoplasmic reticulum"/>
    <property type="evidence" value="ECO:0007669"/>
    <property type="project" value="TreeGrafter"/>
</dbReference>
<evidence type="ECO:0000256" key="5">
    <source>
        <dbReference type="RuleBase" id="RU004379"/>
    </source>
</evidence>
<dbReference type="InParanoid" id="A0A1V9XRB0"/>
<evidence type="ECO:0000256" key="4">
    <source>
        <dbReference type="ARBA" id="ARBA00023136"/>
    </source>
</evidence>
<dbReference type="GO" id="GO:0005794">
    <property type="term" value="C:Golgi apparatus"/>
    <property type="evidence" value="ECO:0007669"/>
    <property type="project" value="TreeGrafter"/>
</dbReference>
<comment type="similarity">
    <text evidence="5">Belongs to the BI1 family.</text>
</comment>
<name>A0A1V9XRB0_9ACAR</name>
<protein>
    <submittedName>
        <fullName evidence="6">Protein lifeguard 1-like</fullName>
    </submittedName>
</protein>
<dbReference type="PANTHER" id="PTHR23291:SF127">
    <property type="entry name" value="PROTEIN LIFEGUARD 1-LIKE"/>
    <property type="match status" value="1"/>
</dbReference>
<organism evidence="6 7">
    <name type="scientific">Tropilaelaps mercedesae</name>
    <dbReference type="NCBI Taxonomy" id="418985"/>
    <lineage>
        <taxon>Eukaryota</taxon>
        <taxon>Metazoa</taxon>
        <taxon>Ecdysozoa</taxon>
        <taxon>Arthropoda</taxon>
        <taxon>Chelicerata</taxon>
        <taxon>Arachnida</taxon>
        <taxon>Acari</taxon>
        <taxon>Parasitiformes</taxon>
        <taxon>Mesostigmata</taxon>
        <taxon>Gamasina</taxon>
        <taxon>Dermanyssoidea</taxon>
        <taxon>Laelapidae</taxon>
        <taxon>Tropilaelaps</taxon>
    </lineage>
</organism>
<dbReference type="GO" id="GO:2001234">
    <property type="term" value="P:negative regulation of apoptotic signaling pathway"/>
    <property type="evidence" value="ECO:0007669"/>
    <property type="project" value="TreeGrafter"/>
</dbReference>
<comment type="caution">
    <text evidence="5">Lacks conserved residue(s) required for the propagation of feature annotation.</text>
</comment>
<comment type="caution">
    <text evidence="6">The sequence shown here is derived from an EMBL/GenBank/DDBJ whole genome shotgun (WGS) entry which is preliminary data.</text>
</comment>
<evidence type="ECO:0000313" key="6">
    <source>
        <dbReference type="EMBL" id="OQR76025.1"/>
    </source>
</evidence>
<dbReference type="PANTHER" id="PTHR23291">
    <property type="entry name" value="BAX INHIBITOR-RELATED"/>
    <property type="match status" value="1"/>
</dbReference>
<feature type="transmembrane region" description="Helical" evidence="5">
    <location>
        <begin position="45"/>
        <end position="67"/>
    </location>
</feature>
<dbReference type="Pfam" id="PF01027">
    <property type="entry name" value="Bax1-I"/>
    <property type="match status" value="1"/>
</dbReference>
<dbReference type="AlphaFoldDB" id="A0A1V9XRB0"/>
<dbReference type="EMBL" id="MNPL01005426">
    <property type="protein sequence ID" value="OQR76025.1"/>
    <property type="molecule type" value="Genomic_DNA"/>
</dbReference>
<evidence type="ECO:0000256" key="1">
    <source>
        <dbReference type="ARBA" id="ARBA00004141"/>
    </source>
</evidence>
<dbReference type="GO" id="GO:0016020">
    <property type="term" value="C:membrane"/>
    <property type="evidence" value="ECO:0007669"/>
    <property type="project" value="UniProtKB-SubCell"/>
</dbReference>
<sequence>MVFVHSSILHKVYAGVGALIFMVFLAFDTQLLMDGKRYSISPEEYVFATIQLYVDIVQIFMFLLSLIGER</sequence>
<accession>A0A1V9XRB0</accession>
<evidence type="ECO:0000256" key="2">
    <source>
        <dbReference type="ARBA" id="ARBA00022692"/>
    </source>
</evidence>
<reference evidence="6 7" key="1">
    <citation type="journal article" date="2017" name="Gigascience">
        <title>Draft genome of the honey bee ectoparasitic mite, Tropilaelaps mercedesae, is shaped by the parasitic life history.</title>
        <authorList>
            <person name="Dong X."/>
            <person name="Armstrong S.D."/>
            <person name="Xia D."/>
            <person name="Makepeace B.L."/>
            <person name="Darby A.C."/>
            <person name="Kadowaki T."/>
        </authorList>
    </citation>
    <scope>NUCLEOTIDE SEQUENCE [LARGE SCALE GENOMIC DNA]</scope>
    <source>
        <strain evidence="6">Wuxi-XJTLU</strain>
    </source>
</reference>
<comment type="subcellular location">
    <subcellularLocation>
        <location evidence="1">Membrane</location>
        <topology evidence="1">Multi-pass membrane protein</topology>
    </subcellularLocation>
</comment>
<evidence type="ECO:0000256" key="3">
    <source>
        <dbReference type="ARBA" id="ARBA00022989"/>
    </source>
</evidence>